<sequence>MTGGGQKPQTKGTSCLEYGEEVFLCISKRFQSCLAWISPKGHIEVADYIRFIYLLKFKIITHLVYMFTCFNFVNKPISFSKQSALRLVLTLLNHCRQRYSLILRDFENL</sequence>
<dbReference type="AlphaFoldDB" id="A0A9D3WRY7"/>
<keyword evidence="2" id="KW-1185">Reference proteome</keyword>
<dbReference type="EMBL" id="JAHDVG010000487">
    <property type="protein sequence ID" value="KAH1166268.1"/>
    <property type="molecule type" value="Genomic_DNA"/>
</dbReference>
<proteinExistence type="predicted"/>
<reference evidence="1" key="1">
    <citation type="submission" date="2021-09" db="EMBL/GenBank/DDBJ databases">
        <title>The genome of Mauremys mutica provides insights into the evolution of semi-aquatic lifestyle.</title>
        <authorList>
            <person name="Gong S."/>
            <person name="Gao Y."/>
        </authorList>
    </citation>
    <scope>NUCLEOTIDE SEQUENCE</scope>
    <source>
        <strain evidence="1">MM-2020</strain>
        <tissue evidence="1">Muscle</tissue>
    </source>
</reference>
<dbReference type="Proteomes" id="UP000827986">
    <property type="component" value="Unassembled WGS sequence"/>
</dbReference>
<gene>
    <name evidence="1" type="ORF">KIL84_015440</name>
</gene>
<accession>A0A9D3WRY7</accession>
<comment type="caution">
    <text evidence="1">The sequence shown here is derived from an EMBL/GenBank/DDBJ whole genome shotgun (WGS) entry which is preliminary data.</text>
</comment>
<name>A0A9D3WRY7_9SAUR</name>
<evidence type="ECO:0000313" key="1">
    <source>
        <dbReference type="EMBL" id="KAH1166268.1"/>
    </source>
</evidence>
<evidence type="ECO:0000313" key="2">
    <source>
        <dbReference type="Proteomes" id="UP000827986"/>
    </source>
</evidence>
<organism evidence="1 2">
    <name type="scientific">Mauremys mutica</name>
    <name type="common">yellowpond turtle</name>
    <dbReference type="NCBI Taxonomy" id="74926"/>
    <lineage>
        <taxon>Eukaryota</taxon>
        <taxon>Metazoa</taxon>
        <taxon>Chordata</taxon>
        <taxon>Craniata</taxon>
        <taxon>Vertebrata</taxon>
        <taxon>Euteleostomi</taxon>
        <taxon>Archelosauria</taxon>
        <taxon>Testudinata</taxon>
        <taxon>Testudines</taxon>
        <taxon>Cryptodira</taxon>
        <taxon>Durocryptodira</taxon>
        <taxon>Testudinoidea</taxon>
        <taxon>Geoemydidae</taxon>
        <taxon>Geoemydinae</taxon>
        <taxon>Mauremys</taxon>
    </lineage>
</organism>
<protein>
    <submittedName>
        <fullName evidence="1">Uncharacterized protein</fullName>
    </submittedName>
</protein>